<name>A0ABM7VP69_9ENTR</name>
<gene>
    <name evidence="1" type="ORF">PDTA9734_02880</name>
</gene>
<organism evidence="1 2">
    <name type="scientific">Phytobacter diazotrophicus</name>
    <dbReference type="NCBI Taxonomy" id="395631"/>
    <lineage>
        <taxon>Bacteria</taxon>
        <taxon>Pseudomonadati</taxon>
        <taxon>Pseudomonadota</taxon>
        <taxon>Gammaproteobacteria</taxon>
        <taxon>Enterobacterales</taxon>
        <taxon>Enterobacteriaceae</taxon>
        <taxon>Phytobacter</taxon>
    </lineage>
</organism>
<sequence length="92" mass="10626">MLVSDICKFFFLKETGDFFVYMTKPSGNVNLTRDELIREAIGFAAAYLIKNNLPVTTRGLSLTLLMEEEKTNIAERKAIYQEARKMVLRKMQ</sequence>
<proteinExistence type="predicted"/>
<protein>
    <submittedName>
        <fullName evidence="1">Uncharacterized protein</fullName>
    </submittedName>
</protein>
<evidence type="ECO:0000313" key="1">
    <source>
        <dbReference type="EMBL" id="BDD48801.1"/>
    </source>
</evidence>
<accession>A0ABM7VP69</accession>
<dbReference type="EMBL" id="AP025334">
    <property type="protein sequence ID" value="BDD48801.1"/>
    <property type="molecule type" value="Genomic_DNA"/>
</dbReference>
<reference evidence="1 2" key="1">
    <citation type="submission" date="2021-12" db="EMBL/GenBank/DDBJ databases">
        <title>Complete genome sequence of Phytobacter diazotrophicus TA9734.</title>
        <authorList>
            <person name="Kubota H."/>
            <person name="Nakayama Y."/>
            <person name="Ariyoshi T."/>
        </authorList>
    </citation>
    <scope>NUCLEOTIDE SEQUENCE [LARGE SCALE GENOMIC DNA]</scope>
    <source>
        <strain evidence="1 2">TA9734</strain>
    </source>
</reference>
<keyword evidence="2" id="KW-1185">Reference proteome</keyword>
<dbReference type="Proteomes" id="UP001320460">
    <property type="component" value="Chromosome"/>
</dbReference>
<evidence type="ECO:0000313" key="2">
    <source>
        <dbReference type="Proteomes" id="UP001320460"/>
    </source>
</evidence>